<protein>
    <submittedName>
        <fullName evidence="1">Uncharacterized protein</fullName>
    </submittedName>
</protein>
<accession>A0A1Q6DV03</accession>
<reference evidence="1" key="1">
    <citation type="submission" date="2016-12" db="EMBL/GenBank/DDBJ databases">
        <title>Discovery of methanogenic haloarchaea.</title>
        <authorList>
            <person name="Sorokin D.Y."/>
            <person name="Makarova K.S."/>
            <person name="Abbas B."/>
            <person name="Ferrer M."/>
            <person name="Golyshin P.N."/>
        </authorList>
    </citation>
    <scope>NUCLEOTIDE SEQUENCE [LARGE SCALE GENOMIC DNA]</scope>
    <source>
        <strain evidence="1">HMET1</strain>
    </source>
</reference>
<evidence type="ECO:0000313" key="1">
    <source>
        <dbReference type="EMBL" id="OKY78185.1"/>
    </source>
</evidence>
<evidence type="ECO:0000313" key="2">
    <source>
        <dbReference type="Proteomes" id="UP000185744"/>
    </source>
</evidence>
<organism evidence="1 2">
    <name type="scientific">Methanohalarchaeum thermophilum</name>
    <dbReference type="NCBI Taxonomy" id="1903181"/>
    <lineage>
        <taxon>Archaea</taxon>
        <taxon>Methanobacteriati</taxon>
        <taxon>Methanobacteriota</taxon>
        <taxon>Methanonatronarchaeia</taxon>
        <taxon>Methanonatronarchaeales</taxon>
        <taxon>Methanonatronarchaeaceae</taxon>
        <taxon>Candidatus Methanohalarchaeum</taxon>
    </lineage>
</organism>
<dbReference type="Proteomes" id="UP000185744">
    <property type="component" value="Unassembled WGS sequence"/>
</dbReference>
<proteinExistence type="predicted"/>
<dbReference type="EMBL" id="MSDW01000001">
    <property type="protein sequence ID" value="OKY78185.1"/>
    <property type="molecule type" value="Genomic_DNA"/>
</dbReference>
<keyword evidence="2" id="KW-1185">Reference proteome</keyword>
<dbReference type="AlphaFoldDB" id="A0A1Q6DV03"/>
<sequence length="33" mass="3968">MGYFGSLDLFNYNSQSTEDLRERYDKGNFKIMK</sequence>
<name>A0A1Q6DV03_METT1</name>
<comment type="caution">
    <text evidence="1">The sequence shown here is derived from an EMBL/GenBank/DDBJ whole genome shotgun (WGS) entry which is preliminary data.</text>
</comment>
<dbReference type="InParanoid" id="A0A1Q6DV03"/>
<gene>
    <name evidence="1" type="ORF">BTN85_0670</name>
</gene>